<comment type="similarity">
    <text evidence="2">Belongs to the peptidase S10 family.</text>
</comment>
<evidence type="ECO:0000256" key="4">
    <source>
        <dbReference type="ARBA" id="ARBA00022645"/>
    </source>
</evidence>
<dbReference type="FunCoup" id="A0A7E5VXD8">
    <property type="interactions" value="232"/>
</dbReference>
<dbReference type="FunFam" id="3.40.50.1820:FF:000075">
    <property type="entry name" value="Carboxypeptidase"/>
    <property type="match status" value="1"/>
</dbReference>
<dbReference type="InterPro" id="IPR001563">
    <property type="entry name" value="Peptidase_S10"/>
</dbReference>
<dbReference type="RefSeq" id="XP_026733003.1">
    <property type="nucleotide sequence ID" value="XM_026877202.1"/>
</dbReference>
<dbReference type="InterPro" id="IPR029058">
    <property type="entry name" value="AB_hydrolase_fold"/>
</dbReference>
<evidence type="ECO:0000313" key="14">
    <source>
        <dbReference type="RefSeq" id="XP_026733003.1"/>
    </source>
</evidence>
<feature type="signal peptide" evidence="12">
    <location>
        <begin position="1"/>
        <end position="18"/>
    </location>
</feature>
<name>A0A7E5VXD8_TRINI</name>
<dbReference type="PANTHER" id="PTHR11802">
    <property type="entry name" value="SERINE PROTEASE FAMILY S10 SERINE CARBOXYPEPTIDASE"/>
    <property type="match status" value="1"/>
</dbReference>
<dbReference type="Proteomes" id="UP000322000">
    <property type="component" value="Chromosome 9"/>
</dbReference>
<dbReference type="GeneID" id="113497606"/>
<dbReference type="KEGG" id="tnl:113497606"/>
<dbReference type="Pfam" id="PF00450">
    <property type="entry name" value="Peptidase_S10"/>
    <property type="match status" value="1"/>
</dbReference>
<keyword evidence="8" id="KW-0325">Glycoprotein</keyword>
<evidence type="ECO:0000256" key="3">
    <source>
        <dbReference type="ARBA" id="ARBA00022525"/>
    </source>
</evidence>
<dbReference type="PANTHER" id="PTHR11802:SF3">
    <property type="entry name" value="RETINOID-INDUCIBLE SERINE CARBOXYPEPTIDASE"/>
    <property type="match status" value="1"/>
</dbReference>
<keyword evidence="6 12" id="KW-0732">Signal</keyword>
<evidence type="ECO:0000256" key="2">
    <source>
        <dbReference type="ARBA" id="ARBA00009431"/>
    </source>
</evidence>
<keyword evidence="5" id="KW-0645">Protease</keyword>
<dbReference type="GO" id="GO:0006508">
    <property type="term" value="P:proteolysis"/>
    <property type="evidence" value="ECO:0007669"/>
    <property type="project" value="UniProtKB-KW"/>
</dbReference>
<accession>A0A7E5VXD8</accession>
<evidence type="ECO:0000256" key="12">
    <source>
        <dbReference type="SAM" id="SignalP"/>
    </source>
</evidence>
<keyword evidence="3" id="KW-0964">Secreted</keyword>
<evidence type="ECO:0000256" key="5">
    <source>
        <dbReference type="ARBA" id="ARBA00022670"/>
    </source>
</evidence>
<dbReference type="AlphaFoldDB" id="A0A7E5VXD8"/>
<evidence type="ECO:0000256" key="6">
    <source>
        <dbReference type="ARBA" id="ARBA00022729"/>
    </source>
</evidence>
<organism evidence="13 14">
    <name type="scientific">Trichoplusia ni</name>
    <name type="common">Cabbage looper</name>
    <dbReference type="NCBI Taxonomy" id="7111"/>
    <lineage>
        <taxon>Eukaryota</taxon>
        <taxon>Metazoa</taxon>
        <taxon>Ecdysozoa</taxon>
        <taxon>Arthropoda</taxon>
        <taxon>Hexapoda</taxon>
        <taxon>Insecta</taxon>
        <taxon>Pterygota</taxon>
        <taxon>Neoptera</taxon>
        <taxon>Endopterygota</taxon>
        <taxon>Lepidoptera</taxon>
        <taxon>Glossata</taxon>
        <taxon>Ditrysia</taxon>
        <taxon>Noctuoidea</taxon>
        <taxon>Noctuidae</taxon>
        <taxon>Plusiinae</taxon>
        <taxon>Trichoplusia</taxon>
    </lineage>
</organism>
<keyword evidence="13" id="KW-1185">Reference proteome</keyword>
<dbReference type="OrthoDB" id="443318at2759"/>
<evidence type="ECO:0000256" key="1">
    <source>
        <dbReference type="ARBA" id="ARBA00004613"/>
    </source>
</evidence>
<sequence length="439" mass="49893">MWFYSIFILTLSSQYVVGQFGPYKQASNYVNVREGAHMFYWLFYTTATENYTERPLIVWLQGGPGGSSTGIGNFEILGPQDEYLQDRNYTWVNNFNVLFVDNPVGTGYSYVEDFKFLTVTNDEIALDFVELMRGFYKDHPEFNSVPLYIYGQSYGGKMAIDMAIRMREAEQEGTIGSNLRGVAMGNAWISPVDATLTWGPLLLAAGLVDQEGYEAIQAAAKESERLFNEGDYAGSTSAWSNTQSTVFRHTTSVDFYNILTKMQVRMSDTTKSAYELSRDMLINNVPYGIENSRQDAFNLTHFMNTDVKTALNIPEHVIWGSQSNAVFHYLRGDFMKPVTDGIEKLLNETDIILTKYNGNLDLICDTPGQLLWVDRLKWHGAEAYKQAPRLPIWENGKLEGYYKAYENFRFFWINVAGHSVPRDNPAGSNAFLRDMTSFG</sequence>
<gene>
    <name evidence="14" type="primary">LOC113497606</name>
</gene>
<evidence type="ECO:0000256" key="8">
    <source>
        <dbReference type="ARBA" id="ARBA00023180"/>
    </source>
</evidence>
<evidence type="ECO:0000313" key="13">
    <source>
        <dbReference type="Proteomes" id="UP000322000"/>
    </source>
</evidence>
<evidence type="ECO:0000256" key="10">
    <source>
        <dbReference type="ARBA" id="ARBA00070242"/>
    </source>
</evidence>
<evidence type="ECO:0000256" key="7">
    <source>
        <dbReference type="ARBA" id="ARBA00022801"/>
    </source>
</evidence>
<dbReference type="SUPFAM" id="SSF53474">
    <property type="entry name" value="alpha/beta-Hydrolases"/>
    <property type="match status" value="1"/>
</dbReference>
<dbReference type="InParanoid" id="A0A7E5VXD8"/>
<keyword evidence="4" id="KW-0121">Carboxypeptidase</keyword>
<comment type="function">
    <text evidence="9">May be involved in vascular wall and kidney homeostasis.</text>
</comment>
<reference evidence="14" key="1">
    <citation type="submission" date="2025-08" db="UniProtKB">
        <authorList>
            <consortium name="RefSeq"/>
        </authorList>
    </citation>
    <scope>IDENTIFICATION</scope>
</reference>
<comment type="subcellular location">
    <subcellularLocation>
        <location evidence="1">Secreted</location>
    </subcellularLocation>
</comment>
<evidence type="ECO:0000256" key="9">
    <source>
        <dbReference type="ARBA" id="ARBA00055847"/>
    </source>
</evidence>
<dbReference type="PRINTS" id="PR00724">
    <property type="entry name" value="CRBOXYPTASEC"/>
</dbReference>
<dbReference type="GO" id="GO:0004185">
    <property type="term" value="F:serine-type carboxypeptidase activity"/>
    <property type="evidence" value="ECO:0007669"/>
    <property type="project" value="InterPro"/>
</dbReference>
<protein>
    <recommendedName>
        <fullName evidence="10">Retinoid-inducible serine carboxypeptidase</fullName>
    </recommendedName>
    <alternativeName>
        <fullName evidence="11">Serine carboxypeptidase 1</fullName>
    </alternativeName>
</protein>
<dbReference type="Gene3D" id="3.40.50.1820">
    <property type="entry name" value="alpha/beta hydrolase"/>
    <property type="match status" value="1"/>
</dbReference>
<evidence type="ECO:0000256" key="11">
    <source>
        <dbReference type="ARBA" id="ARBA00077736"/>
    </source>
</evidence>
<keyword evidence="7" id="KW-0378">Hydrolase</keyword>
<feature type="chain" id="PRO_5028873262" description="Retinoid-inducible serine carboxypeptidase" evidence="12">
    <location>
        <begin position="19"/>
        <end position="439"/>
    </location>
</feature>
<dbReference type="GO" id="GO:0005576">
    <property type="term" value="C:extracellular region"/>
    <property type="evidence" value="ECO:0007669"/>
    <property type="project" value="UniProtKB-SubCell"/>
</dbReference>
<proteinExistence type="inferred from homology"/>